<proteinExistence type="predicted"/>
<dbReference type="HOGENOM" id="CLU_1963504_0_0_1"/>
<dbReference type="PaxDb" id="4113-PGSC0003DMT400018233"/>
<dbReference type="Proteomes" id="UP000011115">
    <property type="component" value="Unassembled WGS sequence"/>
</dbReference>
<sequence>MDFLKSPIAGLQYGTRASDVKLAAAKQLAETWAMAEWILAICYASVPEQNEETRGLNCESESPDEVSFLVAAKRIRLSFSKELNQVFLQETGLPFKWFLFCRRLVKERKEKSFFYCEELLSCRVLNNT</sequence>
<reference evidence="1" key="2">
    <citation type="submission" date="2015-06" db="UniProtKB">
        <authorList>
            <consortium name="EnsemblPlants"/>
        </authorList>
    </citation>
    <scope>IDENTIFICATION</scope>
    <source>
        <strain evidence="1">DM1-3 516 R44</strain>
    </source>
</reference>
<dbReference type="Gramene" id="PGSC0003DMT400018233">
    <property type="protein sequence ID" value="PGSC0003DMT400018233"/>
    <property type="gene ID" value="PGSC0003DMG400007077"/>
</dbReference>
<dbReference type="InParanoid" id="M1AA99"/>
<evidence type="ECO:0000313" key="2">
    <source>
        <dbReference type="Proteomes" id="UP000011115"/>
    </source>
</evidence>
<dbReference type="EnsemblPlants" id="PGSC0003DMT400018233">
    <property type="protein sequence ID" value="PGSC0003DMT400018233"/>
    <property type="gene ID" value="PGSC0003DMG400007077"/>
</dbReference>
<protein>
    <submittedName>
        <fullName evidence="1">ATPase, coupled to transmembrane movement of ions, phosphorylative mechanism</fullName>
    </submittedName>
</protein>
<reference evidence="2" key="1">
    <citation type="journal article" date="2011" name="Nature">
        <title>Genome sequence and analysis of the tuber crop potato.</title>
        <authorList>
            <consortium name="The Potato Genome Sequencing Consortium"/>
        </authorList>
    </citation>
    <scope>NUCLEOTIDE SEQUENCE [LARGE SCALE GENOMIC DNA]</scope>
    <source>
        <strain evidence="2">cv. DM1-3 516 R44</strain>
    </source>
</reference>
<dbReference type="STRING" id="4113.M1AA99"/>
<evidence type="ECO:0000313" key="1">
    <source>
        <dbReference type="EnsemblPlants" id="PGSC0003DMT400018233"/>
    </source>
</evidence>
<organism evidence="1 2">
    <name type="scientific">Solanum tuberosum</name>
    <name type="common">Potato</name>
    <dbReference type="NCBI Taxonomy" id="4113"/>
    <lineage>
        <taxon>Eukaryota</taxon>
        <taxon>Viridiplantae</taxon>
        <taxon>Streptophyta</taxon>
        <taxon>Embryophyta</taxon>
        <taxon>Tracheophyta</taxon>
        <taxon>Spermatophyta</taxon>
        <taxon>Magnoliopsida</taxon>
        <taxon>eudicotyledons</taxon>
        <taxon>Gunneridae</taxon>
        <taxon>Pentapetalae</taxon>
        <taxon>asterids</taxon>
        <taxon>lamiids</taxon>
        <taxon>Solanales</taxon>
        <taxon>Solanaceae</taxon>
        <taxon>Solanoideae</taxon>
        <taxon>Solaneae</taxon>
        <taxon>Solanum</taxon>
    </lineage>
</organism>
<accession>M1AA99</accession>
<dbReference type="AlphaFoldDB" id="M1AA99"/>
<keyword evidence="2" id="KW-1185">Reference proteome</keyword>
<name>M1AA99_SOLTU</name>